<dbReference type="NCBIfam" id="NF004976">
    <property type="entry name" value="PRK06349.1"/>
    <property type="match status" value="1"/>
</dbReference>
<dbReference type="SUPFAM" id="SSF55347">
    <property type="entry name" value="Glyceraldehyde-3-phosphate dehydrogenase-like, C-terminal domain"/>
    <property type="match status" value="1"/>
</dbReference>
<evidence type="ECO:0000256" key="3">
    <source>
        <dbReference type="ARBA" id="ARBA00006753"/>
    </source>
</evidence>
<evidence type="ECO:0000313" key="15">
    <source>
        <dbReference type="Proteomes" id="UP000294530"/>
    </source>
</evidence>
<evidence type="ECO:0000256" key="1">
    <source>
        <dbReference type="ARBA" id="ARBA00005056"/>
    </source>
</evidence>
<evidence type="ECO:0000313" key="14">
    <source>
        <dbReference type="EMBL" id="TDH70685.1"/>
    </source>
</evidence>
<keyword evidence="6 10" id="KW-0028">Amino-acid biosynthesis</keyword>
<dbReference type="PANTHER" id="PTHR43331:SF1">
    <property type="entry name" value="HOMOSERINE DEHYDROGENASE"/>
    <property type="match status" value="1"/>
</dbReference>
<comment type="similarity">
    <text evidence="3 11">Belongs to the homoserine dehydrogenase family.</text>
</comment>
<evidence type="ECO:0000256" key="11">
    <source>
        <dbReference type="RuleBase" id="RU004171"/>
    </source>
</evidence>
<dbReference type="GO" id="GO:0009086">
    <property type="term" value="P:methionine biosynthetic process"/>
    <property type="evidence" value="ECO:0007669"/>
    <property type="project" value="UniProtKB-KW"/>
</dbReference>
<sequence length="436" mass="46854">MAKPLIVGLFGCGTVGAGVFDLLHSPVRRQKFAAMGVNVLISKICVQNVSKDRALKHFSASETIITSRFSDILEDKSINCIIELMGGTNEAKDVVFGAIKAGKHVITANKALVANFMSEILQLLQEHPNVHFGYEAAVAGGIPIIHTLQNAYNADHITEIAGIMNGTTNFMLSKMEAEGVAYDVVLKEAQELGFAEANPSADVDGFDVQSKIAILAKLGFGGSIRPTDVPTVGISRVSAADFEYARMMESTIKLLGVAKLLQPANDVTGQPQEVTVYVSPVLIKRTHVIASISGATNLVNIRSTNLDSTAYVGPGAGRYPTANSVLNDIVQLARGDAPLDPFKASVPLTLQPDYEARFYVRITVADGLGIIRHVGQLAEETEVSIYSILQAPIVDRSNVQFVVTTESSLLSKVRTMCQKIAALPFVRDEPLYLPIM</sequence>
<dbReference type="PROSITE" id="PS01042">
    <property type="entry name" value="HOMOSER_DHGENASE"/>
    <property type="match status" value="1"/>
</dbReference>
<evidence type="ECO:0000256" key="9">
    <source>
        <dbReference type="ARBA" id="ARBA00023167"/>
    </source>
</evidence>
<dbReference type="InterPro" id="IPR036291">
    <property type="entry name" value="NAD(P)-bd_dom_sf"/>
</dbReference>
<dbReference type="Gene3D" id="3.30.360.10">
    <property type="entry name" value="Dihydrodipicolinate Reductase, domain 2"/>
    <property type="match status" value="1"/>
</dbReference>
<evidence type="ECO:0000256" key="2">
    <source>
        <dbReference type="ARBA" id="ARBA00005062"/>
    </source>
</evidence>
<dbReference type="GeneID" id="94346705"/>
<protein>
    <recommendedName>
        <fullName evidence="5 10">Homoserine dehydrogenase</fullName>
        <ecNumber evidence="4 10">1.1.1.3</ecNumber>
    </recommendedName>
</protein>
<keyword evidence="15" id="KW-1185">Reference proteome</keyword>
<dbReference type="FunFam" id="3.30.70.260:FF:000092">
    <property type="entry name" value="Homoserine dehydrogenase"/>
    <property type="match status" value="1"/>
</dbReference>
<evidence type="ECO:0000256" key="5">
    <source>
        <dbReference type="ARBA" id="ARBA00013376"/>
    </source>
</evidence>
<dbReference type="OrthoDB" id="67851at2759"/>
<name>A0A976FPE4_BRELC</name>
<feature type="domain" description="Homoserine dehydrogenase catalytic" evidence="12">
    <location>
        <begin position="143"/>
        <end position="330"/>
    </location>
</feature>
<keyword evidence="7 10" id="KW-0791">Threonine biosynthesis</keyword>
<reference evidence="14 15" key="1">
    <citation type="journal article" date="2021" name="Genome Biol.">
        <title>AFLAP: assembly-free linkage analysis pipeline using k-mers from genome sequencing data.</title>
        <authorList>
            <person name="Fletcher K."/>
            <person name="Zhang L."/>
            <person name="Gil J."/>
            <person name="Han R."/>
            <person name="Cavanaugh K."/>
            <person name="Michelmore R."/>
        </authorList>
    </citation>
    <scope>NUCLEOTIDE SEQUENCE [LARGE SCALE GENOMIC DNA]</scope>
    <source>
        <strain evidence="14 15">SF5</strain>
    </source>
</reference>
<evidence type="ECO:0000256" key="7">
    <source>
        <dbReference type="ARBA" id="ARBA00022697"/>
    </source>
</evidence>
<comment type="pathway">
    <text evidence="1 10">Amino-acid biosynthesis; L-threonine biosynthesis; L-threonine from L-aspartate: step 3/5.</text>
</comment>
<evidence type="ECO:0000259" key="12">
    <source>
        <dbReference type="Pfam" id="PF00742"/>
    </source>
</evidence>
<dbReference type="GO" id="GO:0050661">
    <property type="term" value="F:NADP binding"/>
    <property type="evidence" value="ECO:0007669"/>
    <property type="project" value="InterPro"/>
</dbReference>
<dbReference type="InterPro" id="IPR016204">
    <property type="entry name" value="HDH"/>
</dbReference>
<dbReference type="Pfam" id="PF03447">
    <property type="entry name" value="NAD_binding_3"/>
    <property type="match status" value="1"/>
</dbReference>
<dbReference type="PIRSF" id="PIRSF000098">
    <property type="entry name" value="Homoser_dehydrog"/>
    <property type="match status" value="1"/>
</dbReference>
<dbReference type="InterPro" id="IPR019811">
    <property type="entry name" value="HDH_CS"/>
</dbReference>
<evidence type="ECO:0000256" key="10">
    <source>
        <dbReference type="RuleBase" id="RU000579"/>
    </source>
</evidence>
<dbReference type="InterPro" id="IPR001342">
    <property type="entry name" value="HDH_cat"/>
</dbReference>
<dbReference type="GO" id="GO:0004412">
    <property type="term" value="F:homoserine dehydrogenase activity"/>
    <property type="evidence" value="ECO:0007669"/>
    <property type="project" value="UniProtKB-EC"/>
</dbReference>
<dbReference type="SUPFAM" id="SSF51735">
    <property type="entry name" value="NAD(P)-binding Rossmann-fold domains"/>
    <property type="match status" value="1"/>
</dbReference>
<evidence type="ECO:0000259" key="13">
    <source>
        <dbReference type="Pfam" id="PF03447"/>
    </source>
</evidence>
<dbReference type="EMBL" id="SHOA02000001">
    <property type="protein sequence ID" value="TDH70685.1"/>
    <property type="molecule type" value="Genomic_DNA"/>
</dbReference>
<evidence type="ECO:0000256" key="6">
    <source>
        <dbReference type="ARBA" id="ARBA00022605"/>
    </source>
</evidence>
<dbReference type="Proteomes" id="UP000294530">
    <property type="component" value="Unassembled WGS sequence"/>
</dbReference>
<comment type="catalytic activity">
    <reaction evidence="10">
        <text>L-homoserine + NADP(+) = L-aspartate 4-semialdehyde + NADPH + H(+)</text>
        <dbReference type="Rhea" id="RHEA:15761"/>
        <dbReference type="ChEBI" id="CHEBI:15378"/>
        <dbReference type="ChEBI" id="CHEBI:57476"/>
        <dbReference type="ChEBI" id="CHEBI:57783"/>
        <dbReference type="ChEBI" id="CHEBI:58349"/>
        <dbReference type="ChEBI" id="CHEBI:537519"/>
        <dbReference type="EC" id="1.1.1.3"/>
    </reaction>
</comment>
<dbReference type="AlphaFoldDB" id="A0A976FPE4"/>
<feature type="domain" description="Aspartate/homoserine dehydrogenase NAD-binding" evidence="13">
    <location>
        <begin position="11"/>
        <end position="127"/>
    </location>
</feature>
<dbReference type="InterPro" id="IPR005106">
    <property type="entry name" value="Asp/hSer_DH_NAD-bd"/>
</dbReference>
<dbReference type="KEGG" id="blac:94346705"/>
<dbReference type="Gene3D" id="3.40.50.720">
    <property type="entry name" value="NAD(P)-binding Rossmann-like Domain"/>
    <property type="match status" value="1"/>
</dbReference>
<comment type="caution">
    <text evidence="14">The sequence shown here is derived from an EMBL/GenBank/DDBJ whole genome shotgun (WGS) entry which is preliminary data.</text>
</comment>
<accession>A0A976FPE4</accession>
<proteinExistence type="inferred from homology"/>
<dbReference type="FunFam" id="3.30.360.10:FF:000005">
    <property type="entry name" value="Homoserine dehydrogenase"/>
    <property type="match status" value="1"/>
</dbReference>
<dbReference type="RefSeq" id="XP_067820184.1">
    <property type="nucleotide sequence ID" value="XM_067961034.1"/>
</dbReference>
<keyword evidence="8 10" id="KW-0560">Oxidoreductase</keyword>
<keyword evidence="9 10" id="KW-0486">Methionine biosynthesis</keyword>
<dbReference type="EC" id="1.1.1.3" evidence="4 10"/>
<dbReference type="PANTHER" id="PTHR43331">
    <property type="entry name" value="HOMOSERINE DEHYDROGENASE"/>
    <property type="match status" value="1"/>
</dbReference>
<dbReference type="Pfam" id="PF00742">
    <property type="entry name" value="Homoserine_dh"/>
    <property type="match status" value="1"/>
</dbReference>
<keyword evidence="10" id="KW-0521">NADP</keyword>
<evidence type="ECO:0000256" key="4">
    <source>
        <dbReference type="ARBA" id="ARBA00013213"/>
    </source>
</evidence>
<dbReference type="Gene3D" id="3.30.70.260">
    <property type="match status" value="1"/>
</dbReference>
<organism evidence="14 15">
    <name type="scientific">Bremia lactucae</name>
    <name type="common">Lettuce downy mildew</name>
    <dbReference type="NCBI Taxonomy" id="4779"/>
    <lineage>
        <taxon>Eukaryota</taxon>
        <taxon>Sar</taxon>
        <taxon>Stramenopiles</taxon>
        <taxon>Oomycota</taxon>
        <taxon>Peronosporomycetes</taxon>
        <taxon>Peronosporales</taxon>
        <taxon>Peronosporaceae</taxon>
        <taxon>Bremia</taxon>
    </lineage>
</organism>
<evidence type="ECO:0000256" key="8">
    <source>
        <dbReference type="ARBA" id="ARBA00023002"/>
    </source>
</evidence>
<dbReference type="GO" id="GO:0009088">
    <property type="term" value="P:threonine biosynthetic process"/>
    <property type="evidence" value="ECO:0007669"/>
    <property type="project" value="UniProtKB-KW"/>
</dbReference>
<comment type="pathway">
    <text evidence="2 10">Amino-acid biosynthesis; L-methionine biosynthesis via de novo pathway; L-homoserine from L-aspartate: step 3/3.</text>
</comment>
<gene>
    <name evidence="14" type="ORF">CCR75_002937</name>
</gene>